<evidence type="ECO:0000313" key="4">
    <source>
        <dbReference type="Proteomes" id="UP000545588"/>
    </source>
</evidence>
<proteinExistence type="predicted"/>
<evidence type="ECO:0000313" key="3">
    <source>
        <dbReference type="Proteomes" id="UP000534001"/>
    </source>
</evidence>
<dbReference type="GO" id="GO:0019634">
    <property type="term" value="P:organic phosphonate metabolic process"/>
    <property type="evidence" value="ECO:0007669"/>
    <property type="project" value="InterPro"/>
</dbReference>
<sequence length="139" mass="15872">MHRKEWTRIFTKYGRSEALDFYNRFKGSLEFDIISEPEEGLVMVKTREHARNTLFYMGEVLVTESKIRHGSTVGLGLVKGTDPGLSEAMAFIDLSFKLDKFTAELNDILKSLKDIEAKSIAGRTEKILQTKVSFDMMND</sequence>
<dbReference type="GO" id="GO:0061693">
    <property type="term" value="F:alpha-D-ribose 1-methylphosphonate 5-triphosphate synthase activity"/>
    <property type="evidence" value="ECO:0007669"/>
    <property type="project" value="UniProtKB-EC"/>
</dbReference>
<dbReference type="Proteomes" id="UP000545588">
    <property type="component" value="Unassembled WGS sequence"/>
</dbReference>
<dbReference type="Pfam" id="PF06754">
    <property type="entry name" value="PhnG"/>
    <property type="match status" value="1"/>
</dbReference>
<dbReference type="InterPro" id="IPR009609">
    <property type="entry name" value="Phosphonate_metab_PhnG"/>
</dbReference>
<dbReference type="RefSeq" id="WP_184284641.1">
    <property type="nucleotide sequence ID" value="NZ_BMCO01000004.1"/>
</dbReference>
<keyword evidence="4" id="KW-1185">Reference proteome</keyword>
<evidence type="ECO:0000313" key="2">
    <source>
        <dbReference type="EMBL" id="MBB6424251.1"/>
    </source>
</evidence>
<dbReference type="EMBL" id="CAJEWA010000007">
    <property type="protein sequence ID" value="CAD2081596.1"/>
    <property type="molecule type" value="Genomic_DNA"/>
</dbReference>
<gene>
    <name evidence="1" type="primary">phnG</name>
    <name evidence="2" type="ORF">HNR41_002237</name>
    <name evidence="1" type="ORF">JEOCOQ751_02042</name>
</gene>
<dbReference type="EC" id="2.7.8.37" evidence="2"/>
<reference evidence="2 4" key="2">
    <citation type="submission" date="2020-08" db="EMBL/GenBank/DDBJ databases">
        <title>Genomic Encyclopedia of Type Strains, Phase IV (KMG-IV): sequencing the most valuable type-strain genomes for metagenomic binning, comparative biology and taxonomic classification.</title>
        <authorList>
            <person name="Goeker M."/>
        </authorList>
    </citation>
    <scope>NUCLEOTIDE SEQUENCE [LARGE SCALE GENOMIC DNA]</scope>
    <source>
        <strain evidence="2 4">DSM 22419</strain>
    </source>
</reference>
<evidence type="ECO:0000313" key="1">
    <source>
        <dbReference type="EMBL" id="CAD2081596.1"/>
    </source>
</evidence>
<accession>A0A6V7RRS3</accession>
<protein>
    <submittedName>
        <fullName evidence="1">Alpha-D-ribose 1-methylphosphonate 5-triphosphate synthase subunit PhnG</fullName>
        <ecNumber evidence="2">2.7.8.37</ecNumber>
    </submittedName>
</protein>
<reference evidence="1 3" key="1">
    <citation type="submission" date="2020-07" db="EMBL/GenBank/DDBJ databases">
        <authorList>
            <person name="Criscuolo A."/>
        </authorList>
    </citation>
    <scope>NUCLEOTIDE SEQUENCE [LARGE SCALE GENOMIC DNA]</scope>
    <source>
        <strain evidence="1">CIP111751</strain>
    </source>
</reference>
<comment type="caution">
    <text evidence="1">The sequence shown here is derived from an EMBL/GenBank/DDBJ whole genome shotgun (WGS) entry which is preliminary data.</text>
</comment>
<dbReference type="AlphaFoldDB" id="A0A6V7RRS3"/>
<dbReference type="Proteomes" id="UP000534001">
    <property type="component" value="Unassembled WGS sequence"/>
</dbReference>
<dbReference type="GO" id="GO:0015716">
    <property type="term" value="P:organic phosphonate transport"/>
    <property type="evidence" value="ECO:0007669"/>
    <property type="project" value="InterPro"/>
</dbReference>
<keyword evidence="2" id="KW-0808">Transferase</keyword>
<name>A0A6V7RRS3_9STAP</name>
<dbReference type="EMBL" id="JACHFF010000004">
    <property type="protein sequence ID" value="MBB6424251.1"/>
    <property type="molecule type" value="Genomic_DNA"/>
</dbReference>
<organism evidence="1 3">
    <name type="scientific">Jeotgalicoccus coquinae</name>
    <dbReference type="NCBI Taxonomy" id="709509"/>
    <lineage>
        <taxon>Bacteria</taxon>
        <taxon>Bacillati</taxon>
        <taxon>Bacillota</taxon>
        <taxon>Bacilli</taxon>
        <taxon>Bacillales</taxon>
        <taxon>Staphylococcaceae</taxon>
        <taxon>Jeotgalicoccus</taxon>
    </lineage>
</organism>